<evidence type="ECO:0000313" key="2">
    <source>
        <dbReference type="Proteomes" id="UP000076609"/>
    </source>
</evidence>
<evidence type="ECO:0000313" key="1">
    <source>
        <dbReference type="EMBL" id="KZE08720.1"/>
    </source>
</evidence>
<sequence length="241" mass="26306">MHAQWPNSGAGAAPTTRVDVPVGGCGMNLAEARQFAQQWRISEDLDADPDDEAASRAALVLERYFAQCSFAGEDWFGVKPRFGFFDDGKSPNAFATPFPLFGNRADVDGTVVFGRRLLAQQLQRGNAAFAAIMVIVAHEYAHAYQFRQRRGGKCPEIELEADFLAGWSLACEAGKRQGRRLSVDLASSAATMFEFGSYDFNNPSFHGTPEQRRDALLAGYRAGDSGMSLADAYRTSIRSTA</sequence>
<accession>A0ABR5Y8A3</accession>
<reference evidence="2" key="1">
    <citation type="submission" date="2016-01" db="EMBL/GenBank/DDBJ databases">
        <title>Draft genome of Chromobacterium sp. F49.</title>
        <authorList>
            <person name="Hong K.W."/>
        </authorList>
    </citation>
    <scope>NUCLEOTIDE SEQUENCE [LARGE SCALE GENOMIC DNA]</scope>
    <source>
        <strain evidence="2">CN3</strain>
    </source>
</reference>
<name>A0ABR5Y8A3_9SPHN</name>
<dbReference type="Proteomes" id="UP000076609">
    <property type="component" value="Unassembled WGS sequence"/>
</dbReference>
<keyword evidence="2" id="KW-1185">Reference proteome</keyword>
<proteinExistence type="predicted"/>
<organism evidence="1 2">
    <name type="scientific">Sphingomonas hankookensis</name>
    <dbReference type="NCBI Taxonomy" id="563996"/>
    <lineage>
        <taxon>Bacteria</taxon>
        <taxon>Pseudomonadati</taxon>
        <taxon>Pseudomonadota</taxon>
        <taxon>Alphaproteobacteria</taxon>
        <taxon>Sphingomonadales</taxon>
        <taxon>Sphingomonadaceae</taxon>
        <taxon>Sphingomonas</taxon>
    </lineage>
</organism>
<evidence type="ECO:0008006" key="3">
    <source>
        <dbReference type="Google" id="ProtNLM"/>
    </source>
</evidence>
<gene>
    <name evidence="1" type="ORF">AVT10_07285</name>
</gene>
<comment type="caution">
    <text evidence="1">The sequence shown here is derived from an EMBL/GenBank/DDBJ whole genome shotgun (WGS) entry which is preliminary data.</text>
</comment>
<dbReference type="EMBL" id="LQQO01000061">
    <property type="protein sequence ID" value="KZE08720.1"/>
    <property type="molecule type" value="Genomic_DNA"/>
</dbReference>
<protein>
    <recommendedName>
        <fullName evidence="3">Metalloprotease</fullName>
    </recommendedName>
</protein>